<evidence type="ECO:0000313" key="1">
    <source>
        <dbReference type="EMBL" id="KAJ4446689.1"/>
    </source>
</evidence>
<feature type="non-terminal residue" evidence="1">
    <location>
        <position position="59"/>
    </location>
</feature>
<accession>A0ABQ8TLC5</accession>
<proteinExistence type="predicted"/>
<organism evidence="1 2">
    <name type="scientific">Periplaneta americana</name>
    <name type="common">American cockroach</name>
    <name type="synonym">Blatta americana</name>
    <dbReference type="NCBI Taxonomy" id="6978"/>
    <lineage>
        <taxon>Eukaryota</taxon>
        <taxon>Metazoa</taxon>
        <taxon>Ecdysozoa</taxon>
        <taxon>Arthropoda</taxon>
        <taxon>Hexapoda</taxon>
        <taxon>Insecta</taxon>
        <taxon>Pterygota</taxon>
        <taxon>Neoptera</taxon>
        <taxon>Polyneoptera</taxon>
        <taxon>Dictyoptera</taxon>
        <taxon>Blattodea</taxon>
        <taxon>Blattoidea</taxon>
        <taxon>Blattidae</taxon>
        <taxon>Blattinae</taxon>
        <taxon>Periplaneta</taxon>
    </lineage>
</organism>
<sequence>MKAVPRQKLTVRKYTAVSIDNFQESDILREIRATRMDGSEFELRRKTHEFNVDAIPSIL</sequence>
<evidence type="ECO:0000313" key="2">
    <source>
        <dbReference type="Proteomes" id="UP001148838"/>
    </source>
</evidence>
<keyword evidence="2" id="KW-1185">Reference proteome</keyword>
<name>A0ABQ8TLC5_PERAM</name>
<reference evidence="1 2" key="1">
    <citation type="journal article" date="2022" name="Allergy">
        <title>Genome assembly and annotation of Periplaneta americana reveal a comprehensive cockroach allergen profile.</title>
        <authorList>
            <person name="Wang L."/>
            <person name="Xiong Q."/>
            <person name="Saelim N."/>
            <person name="Wang L."/>
            <person name="Nong W."/>
            <person name="Wan A.T."/>
            <person name="Shi M."/>
            <person name="Liu X."/>
            <person name="Cao Q."/>
            <person name="Hui J.H.L."/>
            <person name="Sookrung N."/>
            <person name="Leung T.F."/>
            <person name="Tungtrongchitr A."/>
            <person name="Tsui S.K.W."/>
        </authorList>
    </citation>
    <scope>NUCLEOTIDE SEQUENCE [LARGE SCALE GENOMIC DNA]</scope>
    <source>
        <strain evidence="1">PWHHKU_190912</strain>
    </source>
</reference>
<dbReference type="EMBL" id="JAJSOF020000009">
    <property type="protein sequence ID" value="KAJ4446689.1"/>
    <property type="molecule type" value="Genomic_DNA"/>
</dbReference>
<gene>
    <name evidence="1" type="ORF">ANN_13386</name>
</gene>
<comment type="caution">
    <text evidence="1">The sequence shown here is derived from an EMBL/GenBank/DDBJ whole genome shotgun (WGS) entry which is preliminary data.</text>
</comment>
<dbReference type="Proteomes" id="UP001148838">
    <property type="component" value="Unassembled WGS sequence"/>
</dbReference>
<protein>
    <submittedName>
        <fullName evidence="1">Uncharacterized protein</fullName>
    </submittedName>
</protein>